<dbReference type="Gene3D" id="3.40.630.10">
    <property type="entry name" value="Zn peptidases"/>
    <property type="match status" value="1"/>
</dbReference>
<keyword evidence="1" id="KW-0479">Metal-binding</keyword>
<evidence type="ECO:0000259" key="4">
    <source>
        <dbReference type="Pfam" id="PF07687"/>
    </source>
</evidence>
<dbReference type="Pfam" id="PF07687">
    <property type="entry name" value="M20_dimer"/>
    <property type="match status" value="1"/>
</dbReference>
<dbReference type="GO" id="GO:0046872">
    <property type="term" value="F:metal ion binding"/>
    <property type="evidence" value="ECO:0007669"/>
    <property type="project" value="UniProtKB-KW"/>
</dbReference>
<evidence type="ECO:0000313" key="5">
    <source>
        <dbReference type="EMBL" id="SFN64034.1"/>
    </source>
</evidence>
<dbReference type="InterPro" id="IPR050072">
    <property type="entry name" value="Peptidase_M20A"/>
</dbReference>
<keyword evidence="6" id="KW-1185">Reference proteome</keyword>
<dbReference type="EMBL" id="FOUY01000018">
    <property type="protein sequence ID" value="SFN64034.1"/>
    <property type="molecule type" value="Genomic_DNA"/>
</dbReference>
<keyword evidence="2" id="KW-0378">Hydrolase</keyword>
<dbReference type="Gene3D" id="3.30.70.360">
    <property type="match status" value="1"/>
</dbReference>
<dbReference type="STRING" id="260086.SAMN05216207_101868"/>
<evidence type="ECO:0000313" key="6">
    <source>
        <dbReference type="Proteomes" id="UP000199614"/>
    </source>
</evidence>
<feature type="active site" evidence="3">
    <location>
        <position position="88"/>
    </location>
</feature>
<keyword evidence="5" id="KW-0121">Carboxypeptidase</keyword>
<dbReference type="SUPFAM" id="SSF53187">
    <property type="entry name" value="Zn-dependent exopeptidases"/>
    <property type="match status" value="1"/>
</dbReference>
<dbReference type="InterPro" id="IPR002933">
    <property type="entry name" value="Peptidase_M20"/>
</dbReference>
<dbReference type="InterPro" id="IPR017150">
    <property type="entry name" value="Pept_M20_glutamate_carboxypep"/>
</dbReference>
<dbReference type="RefSeq" id="WP_093345081.1">
    <property type="nucleotide sequence ID" value="NZ_FOUY01000018.1"/>
</dbReference>
<name>A0A1I5ANH7_PSUAM</name>
<dbReference type="PANTHER" id="PTHR43808:SF9">
    <property type="entry name" value="BLL0789 PROTEIN"/>
    <property type="match status" value="1"/>
</dbReference>
<evidence type="ECO:0000256" key="3">
    <source>
        <dbReference type="PIRSR" id="PIRSR037238-1"/>
    </source>
</evidence>
<reference evidence="5 6" key="1">
    <citation type="submission" date="2016-10" db="EMBL/GenBank/DDBJ databases">
        <authorList>
            <person name="de Groot N.N."/>
        </authorList>
    </citation>
    <scope>NUCLEOTIDE SEQUENCE [LARGE SCALE GENOMIC DNA]</scope>
    <source>
        <strain evidence="5 6">CGMCC 4.1877</strain>
    </source>
</reference>
<dbReference type="GO" id="GO:0004180">
    <property type="term" value="F:carboxypeptidase activity"/>
    <property type="evidence" value="ECO:0007669"/>
    <property type="project" value="UniProtKB-KW"/>
</dbReference>
<dbReference type="AlphaFoldDB" id="A0A1I5ANH7"/>
<gene>
    <name evidence="5" type="ORF">SAMN05216207_101868</name>
</gene>
<keyword evidence="5" id="KW-0645">Protease</keyword>
<dbReference type="Pfam" id="PF01546">
    <property type="entry name" value="Peptidase_M20"/>
    <property type="match status" value="1"/>
</dbReference>
<dbReference type="InterPro" id="IPR036264">
    <property type="entry name" value="Bact_exopeptidase_dim_dom"/>
</dbReference>
<protein>
    <submittedName>
        <fullName evidence="5">Glutamate carboxypeptidase</fullName>
    </submittedName>
</protein>
<proteinExistence type="predicted"/>
<evidence type="ECO:0000256" key="1">
    <source>
        <dbReference type="ARBA" id="ARBA00022723"/>
    </source>
</evidence>
<sequence length="381" mass="38974">MSPTLPERARAALPSMLDDLRGYVEIETPSDDRAALERGLSWLDALVAERLGPAASSSTVDGGELGDARLLEYDGSAAEPVLLLAHYDTVWPIGTLAGMPFAVDGDRITGPGVFDMKAGLVQALWALRIAREAGLALPPIRLLLTGDEEIGSPVSRPVIEKAAVGASAGLVFEAAGPGAAVKTARKGVGIFRVDVDGVEAHAGLDPTAGASAVDELARVVLDLHAARDLEAGTSVNVGVVGGGTRTNVTAGHAWGEIDVRVSSTAEIARIEQVLDGLAARHPDAAVRVSGEWNRPVMERTPRTAELYDLARTAASGIGVELAEVAVGGASDANFLAPLGLGVLDGLGAVGAGAHARHEHALVSGMVRQTALTAAVLHALAG</sequence>
<dbReference type="PANTHER" id="PTHR43808">
    <property type="entry name" value="ACETYLORNITHINE DEACETYLASE"/>
    <property type="match status" value="1"/>
</dbReference>
<dbReference type="SUPFAM" id="SSF55031">
    <property type="entry name" value="Bacterial exopeptidase dimerisation domain"/>
    <property type="match status" value="1"/>
</dbReference>
<accession>A0A1I5ANH7</accession>
<feature type="active site" description="Proton acceptor" evidence="3">
    <location>
        <position position="148"/>
    </location>
</feature>
<dbReference type="InterPro" id="IPR011650">
    <property type="entry name" value="Peptidase_M20_dimer"/>
</dbReference>
<dbReference type="PIRSF" id="PIRSF037238">
    <property type="entry name" value="Carboxypeptidase_G2"/>
    <property type="match status" value="1"/>
</dbReference>
<dbReference type="OrthoDB" id="9783294at2"/>
<feature type="domain" description="Peptidase M20 dimerisation" evidence="4">
    <location>
        <begin position="183"/>
        <end position="280"/>
    </location>
</feature>
<dbReference type="Proteomes" id="UP000199614">
    <property type="component" value="Unassembled WGS sequence"/>
</dbReference>
<evidence type="ECO:0000256" key="2">
    <source>
        <dbReference type="ARBA" id="ARBA00022801"/>
    </source>
</evidence>
<organism evidence="5 6">
    <name type="scientific">Pseudonocardia ammonioxydans</name>
    <dbReference type="NCBI Taxonomy" id="260086"/>
    <lineage>
        <taxon>Bacteria</taxon>
        <taxon>Bacillati</taxon>
        <taxon>Actinomycetota</taxon>
        <taxon>Actinomycetes</taxon>
        <taxon>Pseudonocardiales</taxon>
        <taxon>Pseudonocardiaceae</taxon>
        <taxon>Pseudonocardia</taxon>
    </lineage>
</organism>